<evidence type="ECO:0000256" key="10">
    <source>
        <dbReference type="PIRSR" id="PIRSR000445-2"/>
    </source>
</evidence>
<feature type="binding site" evidence="8 10">
    <location>
        <position position="116"/>
    </location>
    <ligand>
        <name>substrate</name>
    </ligand>
</feature>
<keyword evidence="5 8" id="KW-0560">Oxidoreductase</keyword>
<evidence type="ECO:0000259" key="15">
    <source>
        <dbReference type="Pfam" id="PF01488"/>
    </source>
</evidence>
<feature type="binding site" evidence="8 11">
    <location>
        <begin position="196"/>
        <end position="201"/>
    </location>
    <ligand>
        <name>NADP(+)</name>
        <dbReference type="ChEBI" id="CHEBI:58349"/>
    </ligand>
</feature>
<keyword evidence="6 8" id="KW-0627">Porphyrin biosynthesis</keyword>
<feature type="binding site" evidence="8 10">
    <location>
        <position position="127"/>
    </location>
    <ligand>
        <name>substrate</name>
    </ligand>
</feature>
<evidence type="ECO:0000256" key="12">
    <source>
        <dbReference type="RuleBase" id="RU000584"/>
    </source>
</evidence>
<evidence type="ECO:0000256" key="2">
    <source>
        <dbReference type="ARBA" id="ARBA00005916"/>
    </source>
</evidence>
<evidence type="ECO:0000256" key="3">
    <source>
        <dbReference type="ARBA" id="ARBA00012970"/>
    </source>
</evidence>
<dbReference type="Gene3D" id="3.40.50.720">
    <property type="entry name" value="NAD(P)-binding Rossmann-like Domain"/>
    <property type="match status" value="1"/>
</dbReference>
<feature type="domain" description="Quinate/shikimate 5-dehydrogenase/glutamyl-tRNA reductase" evidence="15">
    <location>
        <begin position="185"/>
        <end position="305"/>
    </location>
</feature>
<keyword evidence="13" id="KW-0175">Coiled coil</keyword>
<keyword evidence="4 8" id="KW-0521">NADP</keyword>
<dbReference type="SUPFAM" id="SSF69742">
    <property type="entry name" value="Glutamyl tRNA-reductase catalytic, N-terminal domain"/>
    <property type="match status" value="1"/>
</dbReference>
<evidence type="ECO:0000256" key="5">
    <source>
        <dbReference type="ARBA" id="ARBA00023002"/>
    </source>
</evidence>
<protein>
    <recommendedName>
        <fullName evidence="3 8">Glutamyl-tRNA reductase</fullName>
        <shortName evidence="8">GluTR</shortName>
        <ecNumber evidence="3 8">1.2.1.70</ecNumber>
    </recommendedName>
</protein>
<dbReference type="PIRSF" id="PIRSF000445">
    <property type="entry name" value="4pyrrol_synth_GluRdtase"/>
    <property type="match status" value="1"/>
</dbReference>
<feature type="coiled-coil region" evidence="13">
    <location>
        <begin position="356"/>
        <end position="386"/>
    </location>
</feature>
<dbReference type="InterPro" id="IPR018214">
    <property type="entry name" value="GluRdtase_CS"/>
</dbReference>
<dbReference type="GO" id="GO:0050661">
    <property type="term" value="F:NADP binding"/>
    <property type="evidence" value="ECO:0007669"/>
    <property type="project" value="InterPro"/>
</dbReference>
<dbReference type="InterPro" id="IPR006151">
    <property type="entry name" value="Shikm_DH/Glu-tRNA_Rdtase"/>
</dbReference>
<feature type="binding site" evidence="8 10">
    <location>
        <begin position="121"/>
        <end position="123"/>
    </location>
    <ligand>
        <name>substrate</name>
    </ligand>
</feature>
<reference evidence="17 18" key="1">
    <citation type="submission" date="2023-05" db="EMBL/GenBank/DDBJ databases">
        <title>[ruminococcus] sp. nov., isolated from a pig farm feces dump.</title>
        <authorList>
            <person name="Chang Y.-H."/>
        </authorList>
    </citation>
    <scope>NUCLEOTIDE SEQUENCE [LARGE SCALE GENOMIC DNA]</scope>
    <source>
        <strain evidence="17 18">YH-rum2234</strain>
    </source>
</reference>
<dbReference type="InterPro" id="IPR036291">
    <property type="entry name" value="NAD(P)-bd_dom_sf"/>
</dbReference>
<dbReference type="PANTHER" id="PTHR43013">
    <property type="entry name" value="GLUTAMYL-TRNA REDUCTASE"/>
    <property type="match status" value="1"/>
</dbReference>
<keyword evidence="18" id="KW-1185">Reference proteome</keyword>
<dbReference type="InterPro" id="IPR000343">
    <property type="entry name" value="4pyrrol_synth_GluRdtase"/>
</dbReference>
<comment type="catalytic activity">
    <reaction evidence="7 8 12">
        <text>(S)-4-amino-5-oxopentanoate + tRNA(Glu) + NADP(+) = L-glutamyl-tRNA(Glu) + NADPH + H(+)</text>
        <dbReference type="Rhea" id="RHEA:12344"/>
        <dbReference type="Rhea" id="RHEA-COMP:9663"/>
        <dbReference type="Rhea" id="RHEA-COMP:9680"/>
        <dbReference type="ChEBI" id="CHEBI:15378"/>
        <dbReference type="ChEBI" id="CHEBI:57501"/>
        <dbReference type="ChEBI" id="CHEBI:57783"/>
        <dbReference type="ChEBI" id="CHEBI:58349"/>
        <dbReference type="ChEBI" id="CHEBI:78442"/>
        <dbReference type="ChEBI" id="CHEBI:78520"/>
        <dbReference type="EC" id="1.2.1.70"/>
    </reaction>
</comment>
<feature type="binding site" evidence="8 10">
    <location>
        <begin position="56"/>
        <end position="59"/>
    </location>
    <ligand>
        <name>substrate</name>
    </ligand>
</feature>
<dbReference type="Proteomes" id="UP001300383">
    <property type="component" value="Unassembled WGS sequence"/>
</dbReference>
<sequence length="419" mass="47293">MRKEERTLKIKMAGIDYRKAPVQVREQFSMTASMVERALKESRKAEGVTGCVIISTCNRTEYWISGEADSFYGLNPAALLCREKELDYSDYASYFTVREGKEAVHYLMELCCGLQSQIFGDDQIISQVKRAVDVAREQEALDSVLEILFRTAVTGAKKVKTKVLLTNVDRSVAAAMTALLRKEGISIKGKNCMVIGNGEIGRLAASELVKAGGFVSMTLRQYKTREAIIPAGCRVIDYNDRYEKLSHMDIVVSATVSPHYTLTAERAAECLSDGERVFIDLAIPRDLEPELGKLSGIRLFDMDSFSQLKYEGDLKQIAVADEILKKYELEFEQWYEFREYVPVVKEIARAAGEDTAARLRKELKSYSLEREEREELEKAIEKAAAKVVAKLCYGLREDMEPQSWKPCLDGLKRSSDNLE</sequence>
<dbReference type="FunFam" id="3.30.460.30:FF:000001">
    <property type="entry name" value="Glutamyl-tRNA reductase"/>
    <property type="match status" value="1"/>
</dbReference>
<evidence type="ECO:0000259" key="14">
    <source>
        <dbReference type="Pfam" id="PF00745"/>
    </source>
</evidence>
<evidence type="ECO:0000313" key="17">
    <source>
        <dbReference type="EMBL" id="MDI9242876.1"/>
    </source>
</evidence>
<evidence type="ECO:0000256" key="8">
    <source>
        <dbReference type="HAMAP-Rule" id="MF_00087"/>
    </source>
</evidence>
<dbReference type="Pfam" id="PF01488">
    <property type="entry name" value="Shikimate_DH"/>
    <property type="match status" value="1"/>
</dbReference>
<dbReference type="PANTHER" id="PTHR43013:SF1">
    <property type="entry name" value="GLUTAMYL-TRNA REDUCTASE"/>
    <property type="match status" value="1"/>
</dbReference>
<dbReference type="Pfam" id="PF05201">
    <property type="entry name" value="GlutR_N"/>
    <property type="match status" value="1"/>
</dbReference>
<comment type="subunit">
    <text evidence="8">Homodimer.</text>
</comment>
<comment type="caution">
    <text evidence="8">Lacks conserved residue(s) required for the propagation of feature annotation.</text>
</comment>
<organism evidence="17 18">
    <name type="scientific">Fusibacillus kribbianus</name>
    <dbReference type="NCBI Taxonomy" id="3044208"/>
    <lineage>
        <taxon>Bacteria</taxon>
        <taxon>Bacillati</taxon>
        <taxon>Bacillota</taxon>
        <taxon>Clostridia</taxon>
        <taxon>Lachnospirales</taxon>
        <taxon>Lachnospiraceae</taxon>
        <taxon>Fusibacillus</taxon>
    </lineage>
</organism>
<dbReference type="PROSITE" id="PS00747">
    <property type="entry name" value="GLUTR"/>
    <property type="match status" value="1"/>
</dbReference>
<dbReference type="NCBIfam" id="TIGR01035">
    <property type="entry name" value="hemA"/>
    <property type="match status" value="1"/>
</dbReference>
<dbReference type="GO" id="GO:0008883">
    <property type="term" value="F:glutamyl-tRNA reductase activity"/>
    <property type="evidence" value="ECO:0007669"/>
    <property type="project" value="UniProtKB-UniRule"/>
</dbReference>
<evidence type="ECO:0000259" key="16">
    <source>
        <dbReference type="Pfam" id="PF05201"/>
    </source>
</evidence>
<evidence type="ECO:0000256" key="6">
    <source>
        <dbReference type="ARBA" id="ARBA00023244"/>
    </source>
</evidence>
<feature type="domain" description="Tetrapyrrole biosynthesis glutamyl-tRNA reductase dimerisation" evidence="14">
    <location>
        <begin position="320"/>
        <end position="409"/>
    </location>
</feature>
<name>A0AAP4EZB4_9FIRM</name>
<dbReference type="InterPro" id="IPR015896">
    <property type="entry name" value="4pyrrol_synth_GluRdtase_dimer"/>
</dbReference>
<dbReference type="Pfam" id="PF00745">
    <property type="entry name" value="GlutR_dimer"/>
    <property type="match status" value="1"/>
</dbReference>
<dbReference type="EMBL" id="JASGBQ010000020">
    <property type="protein sequence ID" value="MDI9242876.1"/>
    <property type="molecule type" value="Genomic_DNA"/>
</dbReference>
<dbReference type="InterPro" id="IPR036343">
    <property type="entry name" value="GluRdtase_N_sf"/>
</dbReference>
<evidence type="ECO:0000313" key="18">
    <source>
        <dbReference type="Proteomes" id="UP001300383"/>
    </source>
</evidence>
<gene>
    <name evidence="8 17" type="primary">hemA</name>
    <name evidence="17" type="ORF">QJ036_10395</name>
</gene>
<comment type="miscellaneous">
    <text evidence="8">During catalysis, the active site Cys acts as a nucleophile attacking the alpha-carbonyl group of tRNA-bound glutamate with the formation of a thioester intermediate between enzyme and glutamate, and the concomitant release of tRNA(Glu). The thioester intermediate is finally reduced by direct hydride transfer from NADPH, to form the product GSA.</text>
</comment>
<comment type="function">
    <text evidence="8">Catalyzes the NADPH-dependent reduction of glutamyl-tRNA(Glu) to glutamate 1-semialdehyde (GSA).</text>
</comment>
<dbReference type="HAMAP" id="MF_00087">
    <property type="entry name" value="Glu_tRNA_reductase"/>
    <property type="match status" value="1"/>
</dbReference>
<accession>A0AAP4EZB4</accession>
<feature type="active site" description="Nucleophile" evidence="8 9">
    <location>
        <position position="57"/>
    </location>
</feature>
<evidence type="ECO:0000256" key="1">
    <source>
        <dbReference type="ARBA" id="ARBA00005059"/>
    </source>
</evidence>
<dbReference type="GO" id="GO:0019353">
    <property type="term" value="P:protoporphyrinogen IX biosynthetic process from glutamate"/>
    <property type="evidence" value="ECO:0007669"/>
    <property type="project" value="TreeGrafter"/>
</dbReference>
<comment type="pathway">
    <text evidence="1 8 12">Porphyrin-containing compound metabolism; protoporphyrin-IX biosynthesis; 5-aminolevulinate from L-glutamyl-tRNA(Glu): step 1/2.</text>
</comment>
<evidence type="ECO:0000256" key="13">
    <source>
        <dbReference type="SAM" id="Coils"/>
    </source>
</evidence>
<proteinExistence type="inferred from homology"/>
<comment type="similarity">
    <text evidence="2 8 12">Belongs to the glutamyl-tRNA reductase family.</text>
</comment>
<dbReference type="Gene3D" id="3.30.460.30">
    <property type="entry name" value="Glutamyl-tRNA reductase, N-terminal domain"/>
    <property type="match status" value="1"/>
</dbReference>
<evidence type="ECO:0000256" key="4">
    <source>
        <dbReference type="ARBA" id="ARBA00022857"/>
    </source>
</evidence>
<evidence type="ECO:0000256" key="9">
    <source>
        <dbReference type="PIRSR" id="PIRSR000445-1"/>
    </source>
</evidence>
<evidence type="ECO:0000256" key="11">
    <source>
        <dbReference type="PIRSR" id="PIRSR000445-3"/>
    </source>
</evidence>
<comment type="domain">
    <text evidence="8">Possesses an unusual extended V-shaped dimeric structure with each monomer consisting of three distinct domains arranged along a curved 'spinal' alpha-helix. The N-terminal catalytic domain specifically recognizes the glutamate moiety of the substrate. The second domain is the NADPH-binding domain, and the third C-terminal domain is responsible for dimerization.</text>
</comment>
<dbReference type="AlphaFoldDB" id="A0AAP4EZB4"/>
<feature type="domain" description="Glutamyl-tRNA reductase N-terminal" evidence="16">
    <location>
        <begin position="14"/>
        <end position="162"/>
    </location>
</feature>
<dbReference type="InterPro" id="IPR015895">
    <property type="entry name" value="4pyrrol_synth_GluRdtase_N"/>
</dbReference>
<dbReference type="EC" id="1.2.1.70" evidence="3 8"/>
<evidence type="ECO:0000256" key="7">
    <source>
        <dbReference type="ARBA" id="ARBA00047464"/>
    </source>
</evidence>
<dbReference type="SUPFAM" id="SSF51735">
    <property type="entry name" value="NAD(P)-binding Rossmann-fold domains"/>
    <property type="match status" value="1"/>
</dbReference>
<comment type="caution">
    <text evidence="17">The sequence shown here is derived from an EMBL/GenBank/DDBJ whole genome shotgun (WGS) entry which is preliminary data.</text>
</comment>